<dbReference type="InterPro" id="IPR039421">
    <property type="entry name" value="Type_1_exporter"/>
</dbReference>
<dbReference type="InterPro" id="IPR017871">
    <property type="entry name" value="ABC_transporter-like_CS"/>
</dbReference>
<evidence type="ECO:0000256" key="5">
    <source>
        <dbReference type="ARBA" id="ARBA00022741"/>
    </source>
</evidence>
<dbReference type="PANTHER" id="PTHR43394">
    <property type="entry name" value="ATP-DEPENDENT PERMEASE MDL1, MITOCHONDRIAL"/>
    <property type="match status" value="1"/>
</dbReference>
<keyword evidence="6 13" id="KW-0067">ATP-binding</keyword>
<dbReference type="SUPFAM" id="SSF90123">
    <property type="entry name" value="ABC transporter transmembrane region"/>
    <property type="match status" value="1"/>
</dbReference>
<dbReference type="InterPro" id="IPR011527">
    <property type="entry name" value="ABC1_TM_dom"/>
</dbReference>
<dbReference type="PROSITE" id="PS50893">
    <property type="entry name" value="ABC_TRANSPORTER_2"/>
    <property type="match status" value="1"/>
</dbReference>
<dbReference type="Pfam" id="PF00664">
    <property type="entry name" value="ABC_membrane"/>
    <property type="match status" value="1"/>
</dbReference>
<keyword evidence="5" id="KW-0547">Nucleotide-binding</keyword>
<gene>
    <name evidence="13" type="ORF">F4X14_08670</name>
</gene>
<dbReference type="GO" id="GO:0015421">
    <property type="term" value="F:ABC-type oligopeptide transporter activity"/>
    <property type="evidence" value="ECO:0007669"/>
    <property type="project" value="TreeGrafter"/>
</dbReference>
<feature type="transmembrane region" description="Helical" evidence="10">
    <location>
        <begin position="136"/>
        <end position="154"/>
    </location>
</feature>
<comment type="subcellular location">
    <subcellularLocation>
        <location evidence="1">Cell membrane</location>
        <topology evidence="1">Multi-pass membrane protein</topology>
    </subcellularLocation>
</comment>
<reference evidence="13" key="1">
    <citation type="submission" date="2019-09" db="EMBL/GenBank/DDBJ databases">
        <title>Characterisation of the sponge microbiome using genome-centric metagenomics.</title>
        <authorList>
            <person name="Engelberts J.P."/>
            <person name="Robbins S.J."/>
            <person name="De Goeij J.M."/>
            <person name="Aranda M."/>
            <person name="Bell S.C."/>
            <person name="Webster N.S."/>
        </authorList>
    </citation>
    <scope>NUCLEOTIDE SEQUENCE</scope>
    <source>
        <strain evidence="13">SB0661_bin_32</strain>
    </source>
</reference>
<accession>A0A6B1D6E7</accession>
<dbReference type="InterPro" id="IPR036640">
    <property type="entry name" value="ABC1_TM_sf"/>
</dbReference>
<evidence type="ECO:0000256" key="4">
    <source>
        <dbReference type="ARBA" id="ARBA00022692"/>
    </source>
</evidence>
<dbReference type="GO" id="GO:0090374">
    <property type="term" value="P:oligopeptide export from mitochondrion"/>
    <property type="evidence" value="ECO:0007669"/>
    <property type="project" value="TreeGrafter"/>
</dbReference>
<dbReference type="EMBL" id="VXMH01000040">
    <property type="protein sequence ID" value="MYC95033.1"/>
    <property type="molecule type" value="Genomic_DNA"/>
</dbReference>
<dbReference type="GO" id="GO:0005886">
    <property type="term" value="C:plasma membrane"/>
    <property type="evidence" value="ECO:0007669"/>
    <property type="project" value="UniProtKB-SubCell"/>
</dbReference>
<evidence type="ECO:0000256" key="8">
    <source>
        <dbReference type="ARBA" id="ARBA00023136"/>
    </source>
</evidence>
<keyword evidence="2" id="KW-0813">Transport</keyword>
<evidence type="ECO:0000256" key="6">
    <source>
        <dbReference type="ARBA" id="ARBA00022840"/>
    </source>
</evidence>
<evidence type="ECO:0000313" key="13">
    <source>
        <dbReference type="EMBL" id="MYC95033.1"/>
    </source>
</evidence>
<dbReference type="AlphaFoldDB" id="A0A6B1D6E7"/>
<dbReference type="SUPFAM" id="SSF52540">
    <property type="entry name" value="P-loop containing nucleoside triphosphate hydrolases"/>
    <property type="match status" value="1"/>
</dbReference>
<evidence type="ECO:0000256" key="7">
    <source>
        <dbReference type="ARBA" id="ARBA00022989"/>
    </source>
</evidence>
<dbReference type="FunFam" id="3.40.50.300:FF:000221">
    <property type="entry name" value="Multidrug ABC transporter ATP-binding protein"/>
    <property type="match status" value="1"/>
</dbReference>
<feature type="transmembrane region" description="Helical" evidence="10">
    <location>
        <begin position="54"/>
        <end position="74"/>
    </location>
</feature>
<dbReference type="SMART" id="SM00382">
    <property type="entry name" value="AAA"/>
    <property type="match status" value="1"/>
</dbReference>
<dbReference type="CDD" id="cd18542">
    <property type="entry name" value="ABC_6TM_YknU_like"/>
    <property type="match status" value="1"/>
</dbReference>
<keyword evidence="4 10" id="KW-0812">Transmembrane</keyword>
<comment type="caution">
    <text evidence="13">The sequence shown here is derived from an EMBL/GenBank/DDBJ whole genome shotgun (WGS) entry which is preliminary data.</text>
</comment>
<dbReference type="GO" id="GO:0005524">
    <property type="term" value="F:ATP binding"/>
    <property type="evidence" value="ECO:0007669"/>
    <property type="project" value="UniProtKB-KW"/>
</dbReference>
<evidence type="ECO:0000256" key="9">
    <source>
        <dbReference type="SAM" id="MobiDB-lite"/>
    </source>
</evidence>
<feature type="transmembrane region" description="Helical" evidence="10">
    <location>
        <begin position="160"/>
        <end position="180"/>
    </location>
</feature>
<keyword evidence="8 10" id="KW-0472">Membrane</keyword>
<proteinExistence type="predicted"/>
<dbReference type="InterPro" id="IPR003439">
    <property type="entry name" value="ABC_transporter-like_ATP-bd"/>
</dbReference>
<feature type="domain" description="ABC transporter" evidence="11">
    <location>
        <begin position="381"/>
        <end position="614"/>
    </location>
</feature>
<dbReference type="Gene3D" id="1.20.1560.10">
    <property type="entry name" value="ABC transporter type 1, transmembrane domain"/>
    <property type="match status" value="1"/>
</dbReference>
<evidence type="ECO:0000259" key="11">
    <source>
        <dbReference type="PROSITE" id="PS50893"/>
    </source>
</evidence>
<dbReference type="PROSITE" id="PS50929">
    <property type="entry name" value="ABC_TM1F"/>
    <property type="match status" value="1"/>
</dbReference>
<dbReference type="PROSITE" id="PS00211">
    <property type="entry name" value="ABC_TRANSPORTER_1"/>
    <property type="match status" value="1"/>
</dbReference>
<evidence type="ECO:0000259" key="12">
    <source>
        <dbReference type="PROSITE" id="PS50929"/>
    </source>
</evidence>
<protein>
    <submittedName>
        <fullName evidence="13">ATP-binding cassette domain-containing protein</fullName>
    </submittedName>
</protein>
<feature type="transmembrane region" description="Helical" evidence="10">
    <location>
        <begin position="279"/>
        <end position="299"/>
    </location>
</feature>
<dbReference type="Gene3D" id="3.40.50.300">
    <property type="entry name" value="P-loop containing nucleotide triphosphate hydrolases"/>
    <property type="match status" value="1"/>
</dbReference>
<keyword evidence="3" id="KW-1003">Cell membrane</keyword>
<feature type="transmembrane region" description="Helical" evidence="10">
    <location>
        <begin position="14"/>
        <end position="34"/>
    </location>
</feature>
<evidence type="ECO:0000256" key="3">
    <source>
        <dbReference type="ARBA" id="ARBA00022475"/>
    </source>
</evidence>
<keyword evidence="7 10" id="KW-1133">Transmembrane helix</keyword>
<organism evidence="13">
    <name type="scientific">Caldilineaceae bacterium SB0661_bin_32</name>
    <dbReference type="NCBI Taxonomy" id="2605255"/>
    <lineage>
        <taxon>Bacteria</taxon>
        <taxon>Bacillati</taxon>
        <taxon>Chloroflexota</taxon>
        <taxon>Caldilineae</taxon>
        <taxon>Caldilineales</taxon>
        <taxon>Caldilineaceae</taxon>
    </lineage>
</organism>
<dbReference type="Pfam" id="PF00005">
    <property type="entry name" value="ABC_tran"/>
    <property type="match status" value="1"/>
</dbReference>
<dbReference type="InterPro" id="IPR003593">
    <property type="entry name" value="AAA+_ATPase"/>
</dbReference>
<dbReference type="PANTHER" id="PTHR43394:SF7">
    <property type="entry name" value="ABC TRANSPORTER B FAMILY MEMBER 28"/>
    <property type="match status" value="1"/>
</dbReference>
<feature type="transmembrane region" description="Helical" evidence="10">
    <location>
        <begin position="238"/>
        <end position="259"/>
    </location>
</feature>
<evidence type="ECO:0000256" key="2">
    <source>
        <dbReference type="ARBA" id="ARBA00022448"/>
    </source>
</evidence>
<evidence type="ECO:0000256" key="1">
    <source>
        <dbReference type="ARBA" id="ARBA00004651"/>
    </source>
</evidence>
<feature type="region of interest" description="Disordered" evidence="9">
    <location>
        <begin position="353"/>
        <end position="387"/>
    </location>
</feature>
<name>A0A6B1D6E7_9CHLR</name>
<evidence type="ECO:0000256" key="10">
    <source>
        <dbReference type="SAM" id="Phobius"/>
    </source>
</evidence>
<feature type="domain" description="ABC transmembrane type-1" evidence="12">
    <location>
        <begin position="19"/>
        <end position="301"/>
    </location>
</feature>
<dbReference type="InterPro" id="IPR027417">
    <property type="entry name" value="P-loop_NTPase"/>
</dbReference>
<sequence length="619" mass="67056">MSGLARVIRYLRPYAWMTVLGIVTTILPVLMELVTPRMVQFIIDQGIRAGDMAAVWQGSGIMMLAAILGAATTIGQGIARAQISQGIAFDLRNDLFRHIQRFSFANLDRMQTGQLMTRVSSDVDVARMFLSAGMALLLRTLLMVIGSLTMMLIIDWRLGLIMVAMLIISGSVIFWFLRVVGPLFSIVQQKLGKLNTLVQENLAGVHVVKAFVREQYEIENFDRDNVDYMEQNIKVGRYLALVMPVLLVLTNLGATLAIWRGGVDVIGGRLTIGELVAFSNYMLIGMSPLLLLSNILSMISRAEASSKRVIEVLDTEPAIQAPPTPAVVTEPAGDISFENVSFHYSGSRIRRGLDAPAAGNGPARSQSGIPDAGPANGQRLTRTANGNLRPVGEEVLDGISLHAASGQKIALMGATGSGKSTLVNLIPRFYDAEGGVVKVDGVDVRSWEPIQLRKEIGVVLQQTTLFAGTVRENIAYGRPNASMKEVVGAAEAAQAHDFIMQMPDQYASIVEARGANLSGGQKQRIAIARALLTNPSVLILDDSTSAVDLDTELRLQEALAEKMEGTTTFIVAQRISSVVDADLILVLDDGKIAAQGTHEELLAGSEIYQEIYYSQFEEA</sequence>
<dbReference type="GO" id="GO:0016887">
    <property type="term" value="F:ATP hydrolysis activity"/>
    <property type="evidence" value="ECO:0007669"/>
    <property type="project" value="InterPro"/>
</dbReference>